<keyword evidence="7" id="KW-1185">Reference proteome</keyword>
<keyword evidence="2" id="KW-0175">Coiled coil</keyword>
<proteinExistence type="predicted"/>
<feature type="compositionally biased region" description="Basic and acidic residues" evidence="3">
    <location>
        <begin position="105"/>
        <end position="126"/>
    </location>
</feature>
<accession>A0ABT5JE19</accession>
<organism evidence="6 7">
    <name type="scientific">Rhodoplanes tepidamans</name>
    <name type="common">Rhodoplanes cryptolactis</name>
    <dbReference type="NCBI Taxonomy" id="200616"/>
    <lineage>
        <taxon>Bacteria</taxon>
        <taxon>Pseudomonadati</taxon>
        <taxon>Pseudomonadota</taxon>
        <taxon>Alphaproteobacteria</taxon>
        <taxon>Hyphomicrobiales</taxon>
        <taxon>Nitrobacteraceae</taxon>
        <taxon>Rhodoplanes</taxon>
    </lineage>
</organism>
<feature type="region of interest" description="Disordered" evidence="3">
    <location>
        <begin position="101"/>
        <end position="126"/>
    </location>
</feature>
<dbReference type="Gene3D" id="2.40.30.170">
    <property type="match status" value="1"/>
</dbReference>
<keyword evidence="4" id="KW-0732">Signal</keyword>
<evidence type="ECO:0000313" key="6">
    <source>
        <dbReference type="EMBL" id="MDC7787844.1"/>
    </source>
</evidence>
<dbReference type="InterPro" id="IPR058636">
    <property type="entry name" value="Beta-barrel_YknX"/>
</dbReference>
<protein>
    <submittedName>
        <fullName evidence="6">Efflux RND transporter periplasmic adaptor subunit</fullName>
    </submittedName>
</protein>
<reference evidence="6" key="1">
    <citation type="journal article" date="2023" name="Microbiol Resour">
        <title>Genome Sequences of Rhodoplanes serenus and Two Thermotolerant Strains, Rhodoplanes tepidamans and 'Rhodoplanes cryptolactis,' Further Refine the Genus.</title>
        <authorList>
            <person name="Rayyan A.A."/>
            <person name="Kyndt J.A."/>
        </authorList>
    </citation>
    <scope>NUCLEOTIDE SEQUENCE</scope>
    <source>
        <strain evidence="6">DSM 9987</strain>
    </source>
</reference>
<name>A0ABT5JE19_RHOTP</name>
<dbReference type="PANTHER" id="PTHR32347">
    <property type="entry name" value="EFFLUX SYSTEM COMPONENT YKNX-RELATED"/>
    <property type="match status" value="1"/>
</dbReference>
<evidence type="ECO:0000256" key="1">
    <source>
        <dbReference type="ARBA" id="ARBA00004196"/>
    </source>
</evidence>
<evidence type="ECO:0000259" key="5">
    <source>
        <dbReference type="Pfam" id="PF25990"/>
    </source>
</evidence>
<comment type="subcellular location">
    <subcellularLocation>
        <location evidence="1">Cell envelope</location>
    </subcellularLocation>
</comment>
<evidence type="ECO:0000256" key="4">
    <source>
        <dbReference type="SAM" id="SignalP"/>
    </source>
</evidence>
<dbReference type="Gene3D" id="2.40.50.100">
    <property type="match status" value="2"/>
</dbReference>
<dbReference type="InterPro" id="IPR050465">
    <property type="entry name" value="UPF0194_transport"/>
</dbReference>
<dbReference type="Proteomes" id="UP001165652">
    <property type="component" value="Unassembled WGS sequence"/>
</dbReference>
<dbReference type="SUPFAM" id="SSF111369">
    <property type="entry name" value="HlyD-like secretion proteins"/>
    <property type="match status" value="1"/>
</dbReference>
<dbReference type="RefSeq" id="WP_272778682.1">
    <property type="nucleotide sequence ID" value="NZ_JAQQLI010000033.1"/>
</dbReference>
<evidence type="ECO:0000313" key="7">
    <source>
        <dbReference type="Proteomes" id="UP001165652"/>
    </source>
</evidence>
<sequence length="348" mass="36811">MRRDLIPLALAASLVPALVLPLAAPAAAQRAEEGDRDARKQWAAVALGRVEPRSREIRLGAAAPGRIVEVLAKPNDTVFAGELLVRLDDAEARARVVAAEAQAGARERARDDQSAPRGSGDRRRAEDAVADAERALIAARDALDGAVLVRRRGDGAESMIAPARERFATAQDRLVKAQADLARLRADEDTPLPNRTEAEWLAGRAELVIADAALEKTRIRAPIDGTVLQVAARPGELAPPGGEPPLIVLGDLSALRVRAELDERDIGQVKVGQAVTVRAAAFQGRDFAGTVASIAQTVGPGGMAARGPRRQSDIDVLEVTIDLADPGPLKPGMQVDAYFRREAGTAAR</sequence>
<evidence type="ECO:0000256" key="3">
    <source>
        <dbReference type="SAM" id="MobiDB-lite"/>
    </source>
</evidence>
<dbReference type="EMBL" id="JAQQLI010000033">
    <property type="protein sequence ID" value="MDC7787844.1"/>
    <property type="molecule type" value="Genomic_DNA"/>
</dbReference>
<feature type="domain" description="YknX-like beta-barrel" evidence="5">
    <location>
        <begin position="256"/>
        <end position="335"/>
    </location>
</feature>
<feature type="chain" id="PRO_5045171648" evidence="4">
    <location>
        <begin position="29"/>
        <end position="348"/>
    </location>
</feature>
<dbReference type="PANTHER" id="PTHR32347:SF27">
    <property type="entry name" value="RND EFFLUX PUMP MEMBRANE FUSION PROTEIN BARREL-SANDWICH DOMAIN-CONTAINING PROTEIN"/>
    <property type="match status" value="1"/>
</dbReference>
<feature type="signal peptide" evidence="4">
    <location>
        <begin position="1"/>
        <end position="28"/>
    </location>
</feature>
<reference evidence="6" key="2">
    <citation type="submission" date="2023-02" db="EMBL/GenBank/DDBJ databases">
        <authorList>
            <person name="Rayyan A."/>
            <person name="Meyer T."/>
            <person name="Kyndt J.A."/>
        </authorList>
    </citation>
    <scope>NUCLEOTIDE SEQUENCE</scope>
    <source>
        <strain evidence="6">DSM 9987</strain>
    </source>
</reference>
<evidence type="ECO:0000256" key="2">
    <source>
        <dbReference type="ARBA" id="ARBA00023054"/>
    </source>
</evidence>
<comment type="caution">
    <text evidence="6">The sequence shown here is derived from an EMBL/GenBank/DDBJ whole genome shotgun (WGS) entry which is preliminary data.</text>
</comment>
<dbReference type="Pfam" id="PF25990">
    <property type="entry name" value="Beta-barrel_YknX"/>
    <property type="match status" value="1"/>
</dbReference>
<gene>
    <name evidence="6" type="ORF">PQJ73_19320</name>
</gene>